<dbReference type="Pfam" id="PF00067">
    <property type="entry name" value="p450"/>
    <property type="match status" value="1"/>
</dbReference>
<dbReference type="GO" id="GO:0020037">
    <property type="term" value="F:heme binding"/>
    <property type="evidence" value="ECO:0007669"/>
    <property type="project" value="InterPro"/>
</dbReference>
<dbReference type="PRINTS" id="PR00463">
    <property type="entry name" value="EP450I"/>
</dbReference>
<evidence type="ECO:0000313" key="7">
    <source>
        <dbReference type="EMBL" id="KAJ9602621.1"/>
    </source>
</evidence>
<keyword evidence="5 6" id="KW-0349">Heme</keyword>
<evidence type="ECO:0000256" key="4">
    <source>
        <dbReference type="ARBA" id="ARBA00023004"/>
    </source>
</evidence>
<dbReference type="InterPro" id="IPR036396">
    <property type="entry name" value="Cyt_P450_sf"/>
</dbReference>
<dbReference type="InterPro" id="IPR001128">
    <property type="entry name" value="Cyt_P450"/>
</dbReference>
<dbReference type="InterPro" id="IPR050121">
    <property type="entry name" value="Cytochrome_P450_monoxygenase"/>
</dbReference>
<dbReference type="SUPFAM" id="SSF48264">
    <property type="entry name" value="Cytochrome P450"/>
    <property type="match status" value="1"/>
</dbReference>
<dbReference type="PANTHER" id="PTHR24305">
    <property type="entry name" value="CYTOCHROME P450"/>
    <property type="match status" value="1"/>
</dbReference>
<evidence type="ECO:0000256" key="2">
    <source>
        <dbReference type="ARBA" id="ARBA00022723"/>
    </source>
</evidence>
<evidence type="ECO:0000256" key="5">
    <source>
        <dbReference type="PIRSR" id="PIRSR602401-1"/>
    </source>
</evidence>
<keyword evidence="2 5" id="KW-0479">Metal-binding</keyword>
<dbReference type="GO" id="GO:0016705">
    <property type="term" value="F:oxidoreductase activity, acting on paired donors, with incorporation or reduction of molecular oxygen"/>
    <property type="evidence" value="ECO:0007669"/>
    <property type="project" value="InterPro"/>
</dbReference>
<keyword evidence="3 6" id="KW-0560">Oxidoreductase</keyword>
<evidence type="ECO:0000313" key="8">
    <source>
        <dbReference type="Proteomes" id="UP001172673"/>
    </source>
</evidence>
<keyword evidence="8" id="KW-1185">Reference proteome</keyword>
<comment type="caution">
    <text evidence="7">The sequence shown here is derived from an EMBL/GenBank/DDBJ whole genome shotgun (WGS) entry which is preliminary data.</text>
</comment>
<dbReference type="Proteomes" id="UP001172673">
    <property type="component" value="Unassembled WGS sequence"/>
</dbReference>
<dbReference type="PROSITE" id="PS00086">
    <property type="entry name" value="CYTOCHROME_P450"/>
    <property type="match status" value="1"/>
</dbReference>
<dbReference type="EMBL" id="JAPDRK010000025">
    <property type="protein sequence ID" value="KAJ9602621.1"/>
    <property type="molecule type" value="Genomic_DNA"/>
</dbReference>
<sequence>MEVWEALDTLLQRDDAAEEAHLRYGDIVRIGPNEISFSNPGQMKAIYGHGVPVLKTDFYQGGTFTGKDNIFTMRIREQHAARRKLMSRNFAQAPLMELVPQFLKKTEALCHKLESLGPGQINVYGWLHRIGLEFILMQTLGSDPKLTENDTHHPALRDLEVFPENFAITAIFPFLKTHGVNVPFQSVNRPFRIQASWVAYCMSLVKEERTKESKDKSPWIRRLTEIEDEFLARPLEDIEVTEEIISTLFAGSGTTSATLAFLLYAVTADQQIYSNLKQELHEAFPDWPNNSDVLPLIGQIQKLPFLNAVINESLRRFPTIPGSMPRRITSSSLKIGDSTLPKGTVVSSQNYSLHMNEEYFPNAEKFDPGRFLGENTKAKEGLNSFSEGPRGCLGRNLAVLELQIVTALFFRYFNVKLDPTMRDEYMTMKVIFSGSPVAEKVLLNLEKDIS</sequence>
<comment type="cofactor">
    <cofactor evidence="1 5">
        <name>heme</name>
        <dbReference type="ChEBI" id="CHEBI:30413"/>
    </cofactor>
</comment>
<evidence type="ECO:0000256" key="6">
    <source>
        <dbReference type="RuleBase" id="RU000461"/>
    </source>
</evidence>
<evidence type="ECO:0000256" key="1">
    <source>
        <dbReference type="ARBA" id="ARBA00001971"/>
    </source>
</evidence>
<accession>A0AA38WWU9</accession>
<comment type="similarity">
    <text evidence="6">Belongs to the cytochrome P450 family.</text>
</comment>
<reference evidence="7" key="1">
    <citation type="submission" date="2022-10" db="EMBL/GenBank/DDBJ databases">
        <title>Culturing micro-colonial fungi from biological soil crusts in the Mojave desert and describing Neophaeococcomyces mojavensis, and introducing the new genera and species Taxawa tesnikishii.</title>
        <authorList>
            <person name="Kurbessoian T."/>
            <person name="Stajich J.E."/>
        </authorList>
    </citation>
    <scope>NUCLEOTIDE SEQUENCE</scope>
    <source>
        <strain evidence="7">TK_41</strain>
    </source>
</reference>
<dbReference type="Gene3D" id="1.10.630.10">
    <property type="entry name" value="Cytochrome P450"/>
    <property type="match status" value="1"/>
</dbReference>
<proteinExistence type="inferred from homology"/>
<keyword evidence="6" id="KW-0503">Monooxygenase</keyword>
<dbReference type="PRINTS" id="PR00385">
    <property type="entry name" value="P450"/>
</dbReference>
<keyword evidence="4 5" id="KW-0408">Iron</keyword>
<name>A0AA38WWU9_9EURO</name>
<evidence type="ECO:0000256" key="3">
    <source>
        <dbReference type="ARBA" id="ARBA00023002"/>
    </source>
</evidence>
<protein>
    <recommendedName>
        <fullName evidence="9">Cytochrome P450</fullName>
    </recommendedName>
</protein>
<evidence type="ECO:0008006" key="9">
    <source>
        <dbReference type="Google" id="ProtNLM"/>
    </source>
</evidence>
<feature type="binding site" description="axial binding residue" evidence="5">
    <location>
        <position position="392"/>
    </location>
    <ligand>
        <name>heme</name>
        <dbReference type="ChEBI" id="CHEBI:30413"/>
    </ligand>
    <ligandPart>
        <name>Fe</name>
        <dbReference type="ChEBI" id="CHEBI:18248"/>
    </ligandPart>
</feature>
<dbReference type="InterPro" id="IPR017972">
    <property type="entry name" value="Cyt_P450_CS"/>
</dbReference>
<gene>
    <name evidence="7" type="ORF">H2200_012814</name>
</gene>
<organism evidence="7 8">
    <name type="scientific">Cladophialophora chaetospira</name>
    <dbReference type="NCBI Taxonomy" id="386627"/>
    <lineage>
        <taxon>Eukaryota</taxon>
        <taxon>Fungi</taxon>
        <taxon>Dikarya</taxon>
        <taxon>Ascomycota</taxon>
        <taxon>Pezizomycotina</taxon>
        <taxon>Eurotiomycetes</taxon>
        <taxon>Chaetothyriomycetidae</taxon>
        <taxon>Chaetothyriales</taxon>
        <taxon>Herpotrichiellaceae</taxon>
        <taxon>Cladophialophora</taxon>
    </lineage>
</organism>
<dbReference type="PANTHER" id="PTHR24305:SF164">
    <property type="entry name" value="P450, PUTATIVE (EUROFUNG)-RELATED"/>
    <property type="match status" value="1"/>
</dbReference>
<dbReference type="InterPro" id="IPR002401">
    <property type="entry name" value="Cyt_P450_E_grp-I"/>
</dbReference>
<dbReference type="GO" id="GO:0005506">
    <property type="term" value="F:iron ion binding"/>
    <property type="evidence" value="ECO:0007669"/>
    <property type="project" value="InterPro"/>
</dbReference>
<dbReference type="GO" id="GO:0004497">
    <property type="term" value="F:monooxygenase activity"/>
    <property type="evidence" value="ECO:0007669"/>
    <property type="project" value="UniProtKB-KW"/>
</dbReference>
<dbReference type="AlphaFoldDB" id="A0AA38WWU9"/>